<dbReference type="EMBL" id="MFIX01000002">
    <property type="protein sequence ID" value="OGG06960.1"/>
    <property type="molecule type" value="Genomic_DNA"/>
</dbReference>
<dbReference type="PROSITE" id="PS50112">
    <property type="entry name" value="PAS"/>
    <property type="match status" value="1"/>
</dbReference>
<dbReference type="NCBIfam" id="TIGR00229">
    <property type="entry name" value="sensory_box"/>
    <property type="match status" value="1"/>
</dbReference>
<evidence type="ECO:0000259" key="9">
    <source>
        <dbReference type="PROSITE" id="PS50109"/>
    </source>
</evidence>
<dbReference type="InterPro" id="IPR035965">
    <property type="entry name" value="PAS-like_dom_sf"/>
</dbReference>
<dbReference type="GO" id="GO:0000155">
    <property type="term" value="F:phosphorelay sensor kinase activity"/>
    <property type="evidence" value="ECO:0007669"/>
    <property type="project" value="InterPro"/>
</dbReference>
<feature type="domain" description="PAC" evidence="11">
    <location>
        <begin position="90"/>
        <end position="143"/>
    </location>
</feature>
<dbReference type="EC" id="2.7.13.3" evidence="2"/>
<dbReference type="SUPFAM" id="SSF55874">
    <property type="entry name" value="ATPase domain of HSP90 chaperone/DNA topoisomerase II/histidine kinase"/>
    <property type="match status" value="1"/>
</dbReference>
<dbReference type="InterPro" id="IPR003661">
    <property type="entry name" value="HisK_dim/P_dom"/>
</dbReference>
<dbReference type="CDD" id="cd00130">
    <property type="entry name" value="PAS"/>
    <property type="match status" value="1"/>
</dbReference>
<gene>
    <name evidence="12" type="ORF">A3F83_16645</name>
</gene>
<evidence type="ECO:0000256" key="3">
    <source>
        <dbReference type="ARBA" id="ARBA00022553"/>
    </source>
</evidence>
<evidence type="ECO:0000256" key="2">
    <source>
        <dbReference type="ARBA" id="ARBA00012438"/>
    </source>
</evidence>
<dbReference type="InterPro" id="IPR003594">
    <property type="entry name" value="HATPase_dom"/>
</dbReference>
<dbReference type="InterPro" id="IPR004358">
    <property type="entry name" value="Sig_transdc_His_kin-like_C"/>
</dbReference>
<reference evidence="12 13" key="1">
    <citation type="journal article" date="2016" name="Nat. Commun.">
        <title>Thousands of microbial genomes shed light on interconnected biogeochemical processes in an aquifer system.</title>
        <authorList>
            <person name="Anantharaman K."/>
            <person name="Brown C.T."/>
            <person name="Hug L.A."/>
            <person name="Sharon I."/>
            <person name="Castelle C.J."/>
            <person name="Probst A.J."/>
            <person name="Thomas B.C."/>
            <person name="Singh A."/>
            <person name="Wilkins M.J."/>
            <person name="Karaoz U."/>
            <person name="Brodie E.L."/>
            <person name="Williams K.H."/>
            <person name="Hubbard S.S."/>
            <person name="Banfield J.F."/>
        </authorList>
    </citation>
    <scope>NUCLEOTIDE SEQUENCE [LARGE SCALE GENOMIC DNA]</scope>
</reference>
<feature type="domain" description="Histidine kinase" evidence="9">
    <location>
        <begin position="156"/>
        <end position="380"/>
    </location>
</feature>
<dbReference type="Pfam" id="PF00512">
    <property type="entry name" value="HisKA"/>
    <property type="match status" value="1"/>
</dbReference>
<evidence type="ECO:0000259" key="11">
    <source>
        <dbReference type="PROSITE" id="PS50113"/>
    </source>
</evidence>
<comment type="catalytic activity">
    <reaction evidence="1">
        <text>ATP + protein L-histidine = ADP + protein N-phospho-L-histidine.</text>
        <dbReference type="EC" id="2.7.13.3"/>
    </reaction>
</comment>
<keyword evidence="3" id="KW-0597">Phosphoprotein</keyword>
<dbReference type="GO" id="GO:0005524">
    <property type="term" value="F:ATP binding"/>
    <property type="evidence" value="ECO:0007669"/>
    <property type="project" value="UniProtKB-KW"/>
</dbReference>
<sequence length="380" mass="41818">MKTQRIDPRTKKSQAVLGNCMSSALEFIDGGILAVDLTGTLILFNRAAERITGFEREEVLGSPYGSFPFAESPDNRGMLLRTLAGDGSGERKTERLMGCRDGHTVPVESLVKPVLDSRGRLLGALEIFSDLSAIIELRDEISKSRTLSALGEMSANVAHEIRNPLGSIGGFATLLERDLGDQDPRRNLVKKIIEGVASLDKIVTNLLIYTRPLKADLRWTNLAEYVNEVLAFLEVEIESNSLPIRIKRKFPSHLLGARIDPSLMQQVLLNIFRNAVHAMKSSGGCLTIGLSRGANGREGKKIINDSHDELVELLIEDEGVGMSEEVQKKIFNPFFTTREDGTGLGLAISKKMIQEQNGVIQVSSRVDVGTRVTIFLPYYP</sequence>
<dbReference type="PROSITE" id="PS50109">
    <property type="entry name" value="HIS_KIN"/>
    <property type="match status" value="1"/>
</dbReference>
<name>A0A1F5Z3D3_9BACT</name>
<dbReference type="SMART" id="SM00387">
    <property type="entry name" value="HATPase_c"/>
    <property type="match status" value="1"/>
</dbReference>
<dbReference type="STRING" id="1817867.A3F83_16645"/>
<dbReference type="PROSITE" id="PS50113">
    <property type="entry name" value="PAC"/>
    <property type="match status" value="1"/>
</dbReference>
<keyword evidence="8" id="KW-0902">Two-component regulatory system</keyword>
<dbReference type="InterPro" id="IPR036890">
    <property type="entry name" value="HATPase_C_sf"/>
</dbReference>
<dbReference type="SUPFAM" id="SSF47384">
    <property type="entry name" value="Homodimeric domain of signal transducing histidine kinase"/>
    <property type="match status" value="1"/>
</dbReference>
<dbReference type="InterPro" id="IPR005467">
    <property type="entry name" value="His_kinase_dom"/>
</dbReference>
<dbReference type="InterPro" id="IPR000014">
    <property type="entry name" value="PAS"/>
</dbReference>
<organism evidence="12 13">
    <name type="scientific">Candidatus Glassbacteria bacterium RIFCSPLOWO2_12_FULL_58_11</name>
    <dbReference type="NCBI Taxonomy" id="1817867"/>
    <lineage>
        <taxon>Bacteria</taxon>
        <taxon>Candidatus Glassiibacteriota</taxon>
    </lineage>
</organism>
<dbReference type="InterPro" id="IPR000700">
    <property type="entry name" value="PAS-assoc_C"/>
</dbReference>
<proteinExistence type="predicted"/>
<dbReference type="Gene3D" id="1.10.287.130">
    <property type="match status" value="1"/>
</dbReference>
<dbReference type="Gene3D" id="3.30.565.10">
    <property type="entry name" value="Histidine kinase-like ATPase, C-terminal domain"/>
    <property type="match status" value="1"/>
</dbReference>
<evidence type="ECO:0000313" key="12">
    <source>
        <dbReference type="EMBL" id="OGG06960.1"/>
    </source>
</evidence>
<dbReference type="Pfam" id="PF00989">
    <property type="entry name" value="PAS"/>
    <property type="match status" value="1"/>
</dbReference>
<keyword evidence="5" id="KW-0547">Nucleotide-binding</keyword>
<evidence type="ECO:0000256" key="4">
    <source>
        <dbReference type="ARBA" id="ARBA00022679"/>
    </source>
</evidence>
<accession>A0A1F5Z3D3</accession>
<dbReference type="Proteomes" id="UP000179129">
    <property type="component" value="Unassembled WGS sequence"/>
</dbReference>
<evidence type="ECO:0000256" key="5">
    <source>
        <dbReference type="ARBA" id="ARBA00022741"/>
    </source>
</evidence>
<dbReference type="CDD" id="cd00082">
    <property type="entry name" value="HisKA"/>
    <property type="match status" value="1"/>
</dbReference>
<dbReference type="SUPFAM" id="SSF55785">
    <property type="entry name" value="PYP-like sensor domain (PAS domain)"/>
    <property type="match status" value="1"/>
</dbReference>
<dbReference type="PRINTS" id="PR00344">
    <property type="entry name" value="BCTRLSENSOR"/>
</dbReference>
<evidence type="ECO:0000256" key="6">
    <source>
        <dbReference type="ARBA" id="ARBA00022777"/>
    </source>
</evidence>
<evidence type="ECO:0000256" key="8">
    <source>
        <dbReference type="ARBA" id="ARBA00023012"/>
    </source>
</evidence>
<feature type="domain" description="PAS" evidence="10">
    <location>
        <begin position="21"/>
        <end position="61"/>
    </location>
</feature>
<evidence type="ECO:0000256" key="7">
    <source>
        <dbReference type="ARBA" id="ARBA00022840"/>
    </source>
</evidence>
<dbReference type="GO" id="GO:0006355">
    <property type="term" value="P:regulation of DNA-templated transcription"/>
    <property type="evidence" value="ECO:0007669"/>
    <property type="project" value="InterPro"/>
</dbReference>
<dbReference type="PANTHER" id="PTHR43065">
    <property type="entry name" value="SENSOR HISTIDINE KINASE"/>
    <property type="match status" value="1"/>
</dbReference>
<keyword evidence="6" id="KW-0418">Kinase</keyword>
<dbReference type="SMART" id="SM00388">
    <property type="entry name" value="HisKA"/>
    <property type="match status" value="1"/>
</dbReference>
<dbReference type="Gene3D" id="3.30.450.20">
    <property type="entry name" value="PAS domain"/>
    <property type="match status" value="1"/>
</dbReference>
<protein>
    <recommendedName>
        <fullName evidence="2">histidine kinase</fullName>
        <ecNumber evidence="2">2.7.13.3</ecNumber>
    </recommendedName>
</protein>
<evidence type="ECO:0000256" key="1">
    <source>
        <dbReference type="ARBA" id="ARBA00000085"/>
    </source>
</evidence>
<dbReference type="PANTHER" id="PTHR43065:SF10">
    <property type="entry name" value="PEROXIDE STRESS-ACTIVATED HISTIDINE KINASE MAK3"/>
    <property type="match status" value="1"/>
</dbReference>
<evidence type="ECO:0000313" key="13">
    <source>
        <dbReference type="Proteomes" id="UP000179129"/>
    </source>
</evidence>
<keyword evidence="4" id="KW-0808">Transferase</keyword>
<comment type="caution">
    <text evidence="12">The sequence shown here is derived from an EMBL/GenBank/DDBJ whole genome shotgun (WGS) entry which is preliminary data.</text>
</comment>
<dbReference type="Pfam" id="PF02518">
    <property type="entry name" value="HATPase_c"/>
    <property type="match status" value="1"/>
</dbReference>
<dbReference type="InterPro" id="IPR013767">
    <property type="entry name" value="PAS_fold"/>
</dbReference>
<dbReference type="AlphaFoldDB" id="A0A1F5Z3D3"/>
<dbReference type="SMART" id="SM00091">
    <property type="entry name" value="PAS"/>
    <property type="match status" value="1"/>
</dbReference>
<evidence type="ECO:0000259" key="10">
    <source>
        <dbReference type="PROSITE" id="PS50112"/>
    </source>
</evidence>
<dbReference type="InterPro" id="IPR036097">
    <property type="entry name" value="HisK_dim/P_sf"/>
</dbReference>
<keyword evidence="7" id="KW-0067">ATP-binding</keyword>